<organism evidence="3 4">
    <name type="scientific">Grifola frondosa</name>
    <name type="common">Maitake</name>
    <name type="synonym">Polyporus frondosus</name>
    <dbReference type="NCBI Taxonomy" id="5627"/>
    <lineage>
        <taxon>Eukaryota</taxon>
        <taxon>Fungi</taxon>
        <taxon>Dikarya</taxon>
        <taxon>Basidiomycota</taxon>
        <taxon>Agaricomycotina</taxon>
        <taxon>Agaricomycetes</taxon>
        <taxon>Polyporales</taxon>
        <taxon>Grifolaceae</taxon>
        <taxon>Grifola</taxon>
    </lineage>
</organism>
<feature type="transmembrane region" description="Helical" evidence="2">
    <location>
        <begin position="221"/>
        <end position="239"/>
    </location>
</feature>
<feature type="transmembrane region" description="Helical" evidence="2">
    <location>
        <begin position="273"/>
        <end position="297"/>
    </location>
</feature>
<dbReference type="OrthoDB" id="1699231at2759"/>
<sequence length="464" mass="51348">MATTTDEERGYASAHEEDMELQHLHHSIDGSPDSTLGTLPHTRAHSSHEPAHAFWDRVRGRGRRSISWRESGRNVAMASSLNVLLLLIPFAWASHFHEEWGHTTTFVLCFLAIIPLENLFDYGGEQMALYLGKDLGDLLVVTLNKLRLLQSTIVGVVILHLLLVPGTAFLVGGAKIWEQSLHPHHTQLNQSLLVVGISVGCTTILPILLNDSTRDQILRMSRGLSVILLVIYVGSRVFLHNPPGKNNALKVTPDAPKELKHEEKLLKEEVPEVGPLACLLLLIVTVGIMAFTAECFLLQLVESINDVKETSGIKEEWFGLILLPIVSFSADGAVAIIYFSQSVLKDVLKLEPLVPSSLARARAIDLSIQFTLWWMPFLVLLGWWISRPIPLLFGESAHVSLYFFEVALLLGACFLVNYVTADAKTNWVEAICSWFYTGQPELAIMLTCRDTVAAALLTGGKGIE</sequence>
<dbReference type="PANTHER" id="PTHR31503">
    <property type="entry name" value="VACUOLAR CALCIUM ION TRANSPORTER"/>
    <property type="match status" value="1"/>
</dbReference>
<gene>
    <name evidence="3" type="primary">VCX1_0</name>
    <name evidence="3" type="ORF">A0H81_07086</name>
</gene>
<keyword evidence="1" id="KW-0406">Ion transport</keyword>
<keyword evidence="2" id="KW-0472">Membrane</keyword>
<feature type="transmembrane region" description="Helical" evidence="2">
    <location>
        <begin position="397"/>
        <end position="419"/>
    </location>
</feature>
<feature type="transmembrane region" description="Helical" evidence="2">
    <location>
        <begin position="366"/>
        <end position="385"/>
    </location>
</feature>
<evidence type="ECO:0000313" key="4">
    <source>
        <dbReference type="Proteomes" id="UP000092993"/>
    </source>
</evidence>
<accession>A0A1C7M8N0</accession>
<dbReference type="GO" id="GO:0000329">
    <property type="term" value="C:fungal-type vacuole membrane"/>
    <property type="evidence" value="ECO:0007669"/>
    <property type="project" value="TreeGrafter"/>
</dbReference>
<keyword evidence="2" id="KW-0812">Transmembrane</keyword>
<comment type="caution">
    <text evidence="3">The sequence shown here is derived from an EMBL/GenBank/DDBJ whole genome shotgun (WGS) entry which is preliminary data.</text>
</comment>
<keyword evidence="4" id="KW-1185">Reference proteome</keyword>
<feature type="transmembrane region" description="Helical" evidence="2">
    <location>
        <begin position="100"/>
        <end position="120"/>
    </location>
</feature>
<dbReference type="AlphaFoldDB" id="A0A1C7M8N0"/>
<dbReference type="Proteomes" id="UP000092993">
    <property type="component" value="Unassembled WGS sequence"/>
</dbReference>
<keyword evidence="1" id="KW-0813">Transport</keyword>
<feature type="transmembrane region" description="Helical" evidence="2">
    <location>
        <begin position="74"/>
        <end position="94"/>
    </location>
</feature>
<keyword evidence="2" id="KW-1133">Transmembrane helix</keyword>
<dbReference type="EMBL" id="LUGG01000007">
    <property type="protein sequence ID" value="OBZ72759.1"/>
    <property type="molecule type" value="Genomic_DNA"/>
</dbReference>
<dbReference type="GO" id="GO:0006874">
    <property type="term" value="P:intracellular calcium ion homeostasis"/>
    <property type="evidence" value="ECO:0007669"/>
    <property type="project" value="TreeGrafter"/>
</dbReference>
<feature type="transmembrane region" description="Helical" evidence="2">
    <location>
        <begin position="153"/>
        <end position="171"/>
    </location>
</feature>
<feature type="transmembrane region" description="Helical" evidence="2">
    <location>
        <begin position="191"/>
        <end position="209"/>
    </location>
</feature>
<evidence type="ECO:0000256" key="1">
    <source>
        <dbReference type="ARBA" id="ARBA00023065"/>
    </source>
</evidence>
<dbReference type="InterPro" id="IPR004713">
    <property type="entry name" value="CaH_exchang"/>
</dbReference>
<reference evidence="3 4" key="1">
    <citation type="submission" date="2016-03" db="EMBL/GenBank/DDBJ databases">
        <title>Whole genome sequencing of Grifola frondosa 9006-11.</title>
        <authorList>
            <person name="Min B."/>
            <person name="Park H."/>
            <person name="Kim J.-G."/>
            <person name="Cho H."/>
            <person name="Oh Y.-L."/>
            <person name="Kong W.-S."/>
            <person name="Choi I.-G."/>
        </authorList>
    </citation>
    <scope>NUCLEOTIDE SEQUENCE [LARGE SCALE GENOMIC DNA]</scope>
    <source>
        <strain evidence="3 4">9006-11</strain>
    </source>
</reference>
<protein>
    <submittedName>
        <fullName evidence="3">Vacuolar calcium ion transporter</fullName>
    </submittedName>
</protein>
<evidence type="ECO:0000313" key="3">
    <source>
        <dbReference type="EMBL" id="OBZ72759.1"/>
    </source>
</evidence>
<evidence type="ECO:0000256" key="2">
    <source>
        <dbReference type="SAM" id="Phobius"/>
    </source>
</evidence>
<name>A0A1C7M8N0_GRIFR</name>
<dbReference type="PANTHER" id="PTHR31503:SF20">
    <property type="entry name" value="CA(2+)_H(+) EXCHANGER, PUTATIVE (EUROFUNG)-RELATED"/>
    <property type="match status" value="1"/>
</dbReference>
<dbReference type="OMA" id="NWVEGLI"/>
<proteinExistence type="predicted"/>
<dbReference type="STRING" id="5627.A0A1C7M8N0"/>
<feature type="transmembrane region" description="Helical" evidence="2">
    <location>
        <begin position="317"/>
        <end position="339"/>
    </location>
</feature>
<dbReference type="GO" id="GO:0015369">
    <property type="term" value="F:calcium:proton antiporter activity"/>
    <property type="evidence" value="ECO:0007669"/>
    <property type="project" value="TreeGrafter"/>
</dbReference>